<comment type="caution">
    <text evidence="2">The sequence shown here is derived from an EMBL/GenBank/DDBJ whole genome shotgun (WGS) entry which is preliminary data.</text>
</comment>
<evidence type="ECO:0000313" key="2">
    <source>
        <dbReference type="EMBL" id="HDK37809.1"/>
    </source>
</evidence>
<gene>
    <name evidence="2" type="ORF">ENG92_02175</name>
</gene>
<name>A0A831NYT2_9GAMM</name>
<reference evidence="2" key="1">
    <citation type="journal article" date="2020" name="mSystems">
        <title>Genome- and Community-Level Interaction Insights into Carbon Utilization and Element Cycling Functions of Hydrothermarchaeota in Hydrothermal Sediment.</title>
        <authorList>
            <person name="Zhou Z."/>
            <person name="Liu Y."/>
            <person name="Xu W."/>
            <person name="Pan J."/>
            <person name="Luo Z.H."/>
            <person name="Li M."/>
        </authorList>
    </citation>
    <scope>NUCLEOTIDE SEQUENCE [LARGE SCALE GENOMIC DNA]</scope>
    <source>
        <strain evidence="2">HyVt-26</strain>
    </source>
</reference>
<dbReference type="EMBL" id="DRCV01000099">
    <property type="protein sequence ID" value="HDK37809.1"/>
    <property type="molecule type" value="Genomic_DNA"/>
</dbReference>
<dbReference type="AlphaFoldDB" id="A0A831NYT2"/>
<protein>
    <submittedName>
        <fullName evidence="2">Uncharacterized protein</fullName>
    </submittedName>
</protein>
<proteinExistence type="predicted"/>
<organism evidence="2">
    <name type="scientific">Thiolapillus brandeum</name>
    <dbReference type="NCBI Taxonomy" id="1076588"/>
    <lineage>
        <taxon>Bacteria</taxon>
        <taxon>Pseudomonadati</taxon>
        <taxon>Pseudomonadota</taxon>
        <taxon>Gammaproteobacteria</taxon>
        <taxon>Chromatiales</taxon>
        <taxon>Sedimenticolaceae</taxon>
        <taxon>Thiolapillus</taxon>
    </lineage>
</organism>
<dbReference type="Proteomes" id="UP000885822">
    <property type="component" value="Unassembled WGS sequence"/>
</dbReference>
<feature type="region of interest" description="Disordered" evidence="1">
    <location>
        <begin position="33"/>
        <end position="52"/>
    </location>
</feature>
<sequence>MHRITTLSKQPPGGRCTLYIRYAEAASRHPAISHEVKYKETDEESPPAPSMLIDGQVIEPSDGVILSPEDVVHGLKEKMPDKELDDLRSALETVQECLMEEWTNG</sequence>
<accession>A0A831NYT2</accession>
<evidence type="ECO:0000256" key="1">
    <source>
        <dbReference type="SAM" id="MobiDB-lite"/>
    </source>
</evidence>